<evidence type="ECO:0000259" key="7">
    <source>
        <dbReference type="Pfam" id="PF01490"/>
    </source>
</evidence>
<dbReference type="KEGG" id="pda:103711893"/>
<feature type="transmembrane region" description="Helical" evidence="6">
    <location>
        <begin position="308"/>
        <end position="332"/>
    </location>
</feature>
<evidence type="ECO:0000256" key="1">
    <source>
        <dbReference type="ARBA" id="ARBA00004141"/>
    </source>
</evidence>
<evidence type="ECO:0000256" key="5">
    <source>
        <dbReference type="ARBA" id="ARBA00023136"/>
    </source>
</evidence>
<evidence type="ECO:0000313" key="9">
    <source>
        <dbReference type="RefSeq" id="XP_008796438.2"/>
    </source>
</evidence>
<feature type="transmembrane region" description="Helical" evidence="6">
    <location>
        <begin position="352"/>
        <end position="376"/>
    </location>
</feature>
<keyword evidence="2 6" id="KW-0812">Transmembrane</keyword>
<feature type="transmembrane region" description="Helical" evidence="6">
    <location>
        <begin position="273"/>
        <end position="296"/>
    </location>
</feature>
<feature type="transmembrane region" description="Helical" evidence="6">
    <location>
        <begin position="231"/>
        <end position="253"/>
    </location>
</feature>
<proteinExistence type="predicted"/>
<keyword evidence="3" id="KW-0029">Amino-acid transport</keyword>
<dbReference type="OrthoDB" id="1684102at2759"/>
<name>A0A8B7CCR2_PHODC</name>
<dbReference type="Proteomes" id="UP000228380">
    <property type="component" value="Unplaced"/>
</dbReference>
<dbReference type="GO" id="GO:0005774">
    <property type="term" value="C:vacuolar membrane"/>
    <property type="evidence" value="ECO:0007669"/>
    <property type="project" value="TreeGrafter"/>
</dbReference>
<dbReference type="Pfam" id="PF01490">
    <property type="entry name" value="Aa_trans"/>
    <property type="match status" value="1"/>
</dbReference>
<feature type="transmembrane region" description="Helical" evidence="6">
    <location>
        <begin position="200"/>
        <end position="219"/>
    </location>
</feature>
<evidence type="ECO:0000313" key="8">
    <source>
        <dbReference type="Proteomes" id="UP000228380"/>
    </source>
</evidence>
<dbReference type="PANTHER" id="PTHR22950">
    <property type="entry name" value="AMINO ACID TRANSPORTER"/>
    <property type="match status" value="1"/>
</dbReference>
<evidence type="ECO:0000256" key="6">
    <source>
        <dbReference type="SAM" id="Phobius"/>
    </source>
</evidence>
<keyword evidence="3" id="KW-0813">Transport</keyword>
<comment type="subcellular location">
    <subcellularLocation>
        <location evidence="1">Membrane</location>
        <topology evidence="1">Multi-pass membrane protein</topology>
    </subcellularLocation>
</comment>
<feature type="transmembrane region" description="Helical" evidence="6">
    <location>
        <begin position="176"/>
        <end position="194"/>
    </location>
</feature>
<keyword evidence="4 6" id="KW-1133">Transmembrane helix</keyword>
<reference evidence="9" key="1">
    <citation type="submission" date="2025-08" db="UniProtKB">
        <authorList>
            <consortium name="RefSeq"/>
        </authorList>
    </citation>
    <scope>IDENTIFICATION</scope>
    <source>
        <tissue evidence="9">Young leaves</tissue>
    </source>
</reference>
<sequence>MSPAVDCINTALSLSLSLSILSRLSLVSLKSPPPRTRTKAKTKSSGNLPSYPPLVFFLMETTEAPLPLLDANQRSKNGGGGGGATSAQTLGNIVVSLLGTGALGLPYAFRVSGWLSGSLGLAAAAAVVYYCMLLLIRCRNKLEEGRDKDGAAVQIQTYGDLGAEAFGVPGRCLTEVLVVISYAGTTVSYLFFMGENLSSVFSSYGISPSAFVFALLLPLEAALSFIRSFSVLAPFSILADACNVLAMAIVLAVDVQQLRKPSGKAKRSAFNGAWSLPFAGGVAVFCFEAFGLTLSLEASMAERKKFPWVLLQAFLGTAAAYICFGVFGYLAYGEDTNDIITLNLPSNWLASIVKVGLCIALAFTFPMIIHPVNEIIENKLDSSEWFQKLCQNLPGRNWLGLQAVRLLIVVAVAFLATSVPGFAILISFTGSTVCALLAFVLPATFHLKLLGSSSTPLQRVLDYSILATGLVFAGYSIYSAVSGHSMGFMT</sequence>
<keyword evidence="5 6" id="KW-0472">Membrane</keyword>
<feature type="transmembrane region" description="Helical" evidence="6">
    <location>
        <begin position="115"/>
        <end position="136"/>
    </location>
</feature>
<feature type="transmembrane region" description="Helical" evidence="6">
    <location>
        <begin position="461"/>
        <end position="481"/>
    </location>
</feature>
<evidence type="ECO:0000256" key="4">
    <source>
        <dbReference type="ARBA" id="ARBA00022989"/>
    </source>
</evidence>
<dbReference type="InterPro" id="IPR013057">
    <property type="entry name" value="AA_transpt_TM"/>
</dbReference>
<feature type="transmembrane region" description="Helical" evidence="6">
    <location>
        <begin position="90"/>
        <end position="109"/>
    </location>
</feature>
<dbReference type="RefSeq" id="XP_008796438.2">
    <property type="nucleotide sequence ID" value="XM_008798216.4"/>
</dbReference>
<feature type="domain" description="Amino acid transporter transmembrane" evidence="7">
    <location>
        <begin position="84"/>
        <end position="480"/>
    </location>
</feature>
<gene>
    <name evidence="9" type="primary">LOC103711893</name>
</gene>
<evidence type="ECO:0000256" key="3">
    <source>
        <dbReference type="ARBA" id="ARBA00022970"/>
    </source>
</evidence>
<dbReference type="GeneID" id="103711893"/>
<organism evidence="8 9">
    <name type="scientific">Phoenix dactylifera</name>
    <name type="common">Date palm</name>
    <dbReference type="NCBI Taxonomy" id="42345"/>
    <lineage>
        <taxon>Eukaryota</taxon>
        <taxon>Viridiplantae</taxon>
        <taxon>Streptophyta</taxon>
        <taxon>Embryophyta</taxon>
        <taxon>Tracheophyta</taxon>
        <taxon>Spermatophyta</taxon>
        <taxon>Magnoliopsida</taxon>
        <taxon>Liliopsida</taxon>
        <taxon>Arecaceae</taxon>
        <taxon>Coryphoideae</taxon>
        <taxon>Phoeniceae</taxon>
        <taxon>Phoenix</taxon>
    </lineage>
</organism>
<feature type="transmembrane region" description="Helical" evidence="6">
    <location>
        <begin position="422"/>
        <end position="441"/>
    </location>
</feature>
<keyword evidence="8" id="KW-1185">Reference proteome</keyword>
<dbReference type="PANTHER" id="PTHR22950:SF349">
    <property type="entry name" value="AMINO ACID TRANSPORTER TRANSMEMBRANE DOMAIN-CONTAINING PROTEIN"/>
    <property type="match status" value="1"/>
</dbReference>
<accession>A0A8B7CCR2</accession>
<protein>
    <submittedName>
        <fullName evidence="9">Amino acid transporter ANT1-like isoform X1</fullName>
    </submittedName>
</protein>
<dbReference type="GO" id="GO:0015179">
    <property type="term" value="F:L-amino acid transmembrane transporter activity"/>
    <property type="evidence" value="ECO:0007669"/>
    <property type="project" value="TreeGrafter"/>
</dbReference>
<dbReference type="AlphaFoldDB" id="A0A8B7CCR2"/>
<evidence type="ECO:0000256" key="2">
    <source>
        <dbReference type="ARBA" id="ARBA00022692"/>
    </source>
</evidence>